<sequence length="63" mass="7048">MYSVNTKYILCSSSVSRVHSPLVPGVLFYALPYSVYRIHCGQSAHNTGREPKLRPGDEDISHL</sequence>
<evidence type="ECO:0000313" key="2">
    <source>
        <dbReference type="EMBL" id="MBX8643922.1"/>
    </source>
</evidence>
<dbReference type="Proteomes" id="UP000750197">
    <property type="component" value="Unassembled WGS sequence"/>
</dbReference>
<protein>
    <submittedName>
        <fullName evidence="2">Uncharacterized protein</fullName>
    </submittedName>
</protein>
<dbReference type="AlphaFoldDB" id="A0A8J7YTP0"/>
<dbReference type="EMBL" id="JAHEAC010000027">
    <property type="protein sequence ID" value="MBX8643922.1"/>
    <property type="molecule type" value="Genomic_DNA"/>
</dbReference>
<comment type="caution">
    <text evidence="2">The sequence shown here is derived from an EMBL/GenBank/DDBJ whole genome shotgun (WGS) entry which is preliminary data.</text>
</comment>
<reference evidence="2" key="1">
    <citation type="submission" date="2021-05" db="EMBL/GenBank/DDBJ databases">
        <title>Genomic insights into ecological role and evolution of a novel Thermoplasmata order Candidatus Sysuiplasmatales.</title>
        <authorList>
            <person name="Yuan Y."/>
        </authorList>
    </citation>
    <scope>NUCLEOTIDE SEQUENCE</scope>
    <source>
        <strain evidence="2">TUT19-bin139</strain>
    </source>
</reference>
<evidence type="ECO:0000313" key="3">
    <source>
        <dbReference type="Proteomes" id="UP000750197"/>
    </source>
</evidence>
<evidence type="ECO:0000256" key="1">
    <source>
        <dbReference type="SAM" id="MobiDB-lite"/>
    </source>
</evidence>
<accession>A0A8J7YTP0</accession>
<feature type="compositionally biased region" description="Basic and acidic residues" evidence="1">
    <location>
        <begin position="47"/>
        <end position="63"/>
    </location>
</feature>
<feature type="region of interest" description="Disordered" evidence="1">
    <location>
        <begin position="44"/>
        <end position="63"/>
    </location>
</feature>
<proteinExistence type="predicted"/>
<gene>
    <name evidence="2" type="ORF">KIY12_04265</name>
</gene>
<name>A0A8J7YTP0_9ARCH</name>
<organism evidence="2 3">
    <name type="scientific">Candidatus Sysuiplasma superficiale</name>
    <dbReference type="NCBI Taxonomy" id="2823368"/>
    <lineage>
        <taxon>Archaea</taxon>
        <taxon>Methanobacteriati</taxon>
        <taxon>Thermoplasmatota</taxon>
        <taxon>Thermoplasmata</taxon>
        <taxon>Candidatus Sysuiplasmatales</taxon>
        <taxon>Candidatus Sysuiplasmataceae</taxon>
        <taxon>Candidatus Sysuiplasma</taxon>
    </lineage>
</organism>